<name>A0ACB6V527_9ASCO</name>
<organism evidence="1 2">
    <name type="scientific">Geotrichum galactomycetum</name>
    <dbReference type="NCBI Taxonomy" id="27317"/>
    <lineage>
        <taxon>Eukaryota</taxon>
        <taxon>Fungi</taxon>
        <taxon>Dikarya</taxon>
        <taxon>Ascomycota</taxon>
        <taxon>Saccharomycotina</taxon>
        <taxon>Dipodascomycetes</taxon>
        <taxon>Dipodascales</taxon>
        <taxon>Dipodascaceae</taxon>
        <taxon>Geotrichum</taxon>
    </lineage>
</organism>
<accession>A0ACB6V527</accession>
<sequence>MIRSTRSSNRIQRAWFSLSAAAKQPQRALLFPGQGTQQPGMLKAYYDKYPRIIKPVLEELDEALKLRLSSVLLDPNFVDLGAGTSQLDIHTTSNAQPAILACSYAVLEVLRELSGQRQHHDLVNNTFKFTLGHSLGEYTALTTAGVIEFYSVLQLVRARGLAMEKSKQVFLESLGLANELELGMYTMVLSGVKQDVLDKHAVASASDLVVKLLSSEINKDALHPLAKYLQLALINSKNLVVFSGPKAAFDKVAAELKTKLEVRRAVKVIPLKVSAPFHSPVMAYAQEQVEEYLESQIKLNKLKLNWPVATNIIANATAMPFTNLDSVKHSLIHSCTESVYWANSVNYAVTNGVTELVNFGPGNIGDNTKRDMDSSVTTTYLEPDTLGTFVAAL</sequence>
<comment type="caution">
    <text evidence="1">The sequence shown here is derived from an EMBL/GenBank/DDBJ whole genome shotgun (WGS) entry which is preliminary data.</text>
</comment>
<dbReference type="Proteomes" id="UP000744676">
    <property type="component" value="Unassembled WGS sequence"/>
</dbReference>
<proteinExistence type="predicted"/>
<protein>
    <submittedName>
        <fullName evidence="1">Uncharacterized protein</fullName>
    </submittedName>
</protein>
<dbReference type="EMBL" id="QVQA01000052">
    <property type="protein sequence ID" value="KAF5098126.1"/>
    <property type="molecule type" value="Genomic_DNA"/>
</dbReference>
<gene>
    <name evidence="1" type="ORF">D0Z00_002143</name>
</gene>
<evidence type="ECO:0000313" key="1">
    <source>
        <dbReference type="EMBL" id="KAF5098126.1"/>
    </source>
</evidence>
<keyword evidence="2" id="KW-1185">Reference proteome</keyword>
<evidence type="ECO:0000313" key="2">
    <source>
        <dbReference type="Proteomes" id="UP000744676"/>
    </source>
</evidence>
<reference evidence="1 2" key="1">
    <citation type="journal article" date="2020" name="Front. Microbiol.">
        <title>Phenotypic and Genetic Characterization of the Cheese Ripening Yeast Geotrichum candidum.</title>
        <authorList>
            <person name="Perkins V."/>
            <person name="Vignola S."/>
            <person name="Lessard M.H."/>
            <person name="Plante P.L."/>
            <person name="Corbeil J."/>
            <person name="Dugat-Bony E."/>
            <person name="Frenette M."/>
            <person name="Labrie S."/>
        </authorList>
    </citation>
    <scope>NUCLEOTIDE SEQUENCE [LARGE SCALE GENOMIC DNA]</scope>
    <source>
        <strain evidence="1 2">LMA-1147</strain>
    </source>
</reference>